<feature type="domain" description="HPS5 TPR" evidence="2">
    <location>
        <begin position="1138"/>
        <end position="1480"/>
    </location>
</feature>
<dbReference type="InterPro" id="IPR056445">
    <property type="entry name" value="TPR_HPS5"/>
</dbReference>
<feature type="compositionally biased region" description="Low complexity" evidence="1">
    <location>
        <begin position="187"/>
        <end position="198"/>
    </location>
</feature>
<feature type="region of interest" description="Disordered" evidence="1">
    <location>
        <begin position="601"/>
        <end position="624"/>
    </location>
</feature>
<organism evidence="3 4">
    <name type="scientific">Tegillarca granosa</name>
    <name type="common">Malaysian cockle</name>
    <name type="synonym">Anadara granosa</name>
    <dbReference type="NCBI Taxonomy" id="220873"/>
    <lineage>
        <taxon>Eukaryota</taxon>
        <taxon>Metazoa</taxon>
        <taxon>Spiralia</taxon>
        <taxon>Lophotrochozoa</taxon>
        <taxon>Mollusca</taxon>
        <taxon>Bivalvia</taxon>
        <taxon>Autobranchia</taxon>
        <taxon>Pteriomorphia</taxon>
        <taxon>Arcoida</taxon>
        <taxon>Arcoidea</taxon>
        <taxon>Arcidae</taxon>
        <taxon>Tegillarca</taxon>
    </lineage>
</organism>
<feature type="region of interest" description="Disordered" evidence="1">
    <location>
        <begin position="264"/>
        <end position="309"/>
    </location>
</feature>
<feature type="compositionally biased region" description="Basic and acidic residues" evidence="1">
    <location>
        <begin position="133"/>
        <end position="149"/>
    </location>
</feature>
<feature type="compositionally biased region" description="Low complexity" evidence="1">
    <location>
        <begin position="550"/>
        <end position="562"/>
    </location>
</feature>
<keyword evidence="4" id="KW-1185">Reference proteome</keyword>
<dbReference type="Pfam" id="PF23758">
    <property type="entry name" value="TPR_HPS5"/>
    <property type="match status" value="1"/>
</dbReference>
<feature type="compositionally biased region" description="Polar residues" evidence="1">
    <location>
        <begin position="274"/>
        <end position="290"/>
    </location>
</feature>
<evidence type="ECO:0000313" key="3">
    <source>
        <dbReference type="EMBL" id="KAJ8299103.1"/>
    </source>
</evidence>
<accession>A0ABQ9E0W6</accession>
<gene>
    <name evidence="3" type="ORF">KUTeg_023163</name>
</gene>
<feature type="region of interest" description="Disordered" evidence="1">
    <location>
        <begin position="547"/>
        <end position="570"/>
    </location>
</feature>
<reference evidence="3 4" key="1">
    <citation type="submission" date="2022-12" db="EMBL/GenBank/DDBJ databases">
        <title>Chromosome-level genome of Tegillarca granosa.</title>
        <authorList>
            <person name="Kim J."/>
        </authorList>
    </citation>
    <scope>NUCLEOTIDE SEQUENCE [LARGE SCALE GENOMIC DNA]</scope>
    <source>
        <strain evidence="3">Teg-2019</strain>
        <tissue evidence="3">Adductor muscle</tissue>
    </source>
</reference>
<evidence type="ECO:0000256" key="1">
    <source>
        <dbReference type="SAM" id="MobiDB-lite"/>
    </source>
</evidence>
<feature type="region of interest" description="Disordered" evidence="1">
    <location>
        <begin position="321"/>
        <end position="344"/>
    </location>
</feature>
<feature type="compositionally biased region" description="Basic and acidic residues" evidence="1">
    <location>
        <begin position="226"/>
        <end position="235"/>
    </location>
</feature>
<sequence>MLDICCHGNDAYLFFADGDVRCVHLLSINNLISFLISKNKLILTTNVLLYFMKSILKTKWQKHLKLTVLNDLYVQLLKIDQSDLADKLKLVLPDFQLLYTEYLSDTDGSESGRSRSGSGASVISSESRISQISEEKKFFEKSDTEDSRSNDSVVISGKTDEETTKPNNSDTESVVISGKTDAETTKSNNSNIENVVISGKKGEETTTRNSSDVISDGIGGNVSGFNHREDERTKSDNFSGQVVNKEAAKTTSIQSKLEVDASDFRTGGDKINDEQNLVNTENTGEKSTGAENERIVGEVTDTSQNDENLKISREIAENKTNDIECNRSTSDKKSDKLSNDSLDDERNLSDVFEKKTLGSGTFKEDDGKSDQTSNKRVDSNMSSSEEKESSNETKTKLEKMIEVNNLDIYTDDIFSDSTDMVNKAALIKDTNTSCNSILSVQEQDPQPLIAKKSTTPEKVLTSKAKKKKHKVVNVDIFSPGEEKTKKKKPGKSPGVTRRMSTGSVKNSPQHDLSKQLSLNDHIPDENLEIKMEPINVKTEVNQQHGNILKSSSVPSGTHSSGSMIKVQSESDLKLEKTDSLLNEPDFDSQSVDGIVFDVRSNTSSSLGSSPSHSPLSASVESTSSDMFNRKSLSSVKDSIQSKFSSTKKLLIKTIKESQKNLLSKSLPKEDTGQNRLDQGFDNKIRKDITASQDQLQIKDQTEIVINAPDPPVDISDFVKVTKDTHTKLQDLSVLCNKNELTLTLKTWVISLNRLMQRLHTKRCRELLKQHHLKTCPYKTRNKHKLTPVSQNDSDGKLTNETEDDNDKVKQTANSVKDGLYLVEQLNDGAGGEPTDTGDMKNTPNSNDLNTQDIPRKKNSIGDNLETQQVLPDAILNTVPSNGTDKDKIANCGHNKPIKINFSDYHLSSMMDYNIYEQIYVTDPFFLPSEIHASAALLADMCFSSCCFGDISEYLRPDLRSIQLCDICDKCDDISDICGLNLQKVIEREHSQVPLTACNNVEKKQSLRNSNNNDSMETNVHVSMHKNSEQKLNIMSSNEGSYCKENDDRTDSLKQVDLCQSNTDDPLILSHLIQSVEIVDPHLLKNDSVSKSSKQLQSSGAVELSTSPEHISFSSKEDTPTYKLLSNQHCEQLQFAPPPSSDRCLFVQSYFHLLDIQKLREVLYSEKKDCLDLWSTLIRCQQEMCTSDMLSVKLDNKEVNSAIDILSSRNYPPQKIMGYISKLFLLSPSKATDLCINCNNVNPVDLLYLCVFNSKPEQKYFYKFMHSRVSSALLDKRREWNFDLYGNQDVLIRWLELLLSSQKFDQSLLNQEEMPSPWSHKIDWKHEEMIDHAIRIGVIECSQEILHICKLQGYWLGYLKILKIQRRYDDMTEMILHLADVKLFDGKINYGFLPSSHEEWKKLIRHFSEFNVRNSQKILSKGIRDRELSLENKSESLDLSTGNSLESHLRLISWNEMSHLMLCHMGTVETINILQECDLSADDSLPVNFFQTAIFSAFINRQQRNLTHNLLEKLDSYLWTKKSNCLMPQLQFATSKEKQSKNSPVKTQDTLSLISSLSGTSATSLRYIEDTECHWGVKTKLVRNCRCCNLPLTETVSHVEPGILVFDCSHCFHKVCLSNKECMLCQCKLYSEKSEETIQAIL</sequence>
<name>A0ABQ9E0W6_TEGGR</name>
<feature type="compositionally biased region" description="Basic and acidic residues" evidence="1">
    <location>
        <begin position="264"/>
        <end position="273"/>
    </location>
</feature>
<evidence type="ECO:0000259" key="2">
    <source>
        <dbReference type="Pfam" id="PF23758"/>
    </source>
</evidence>
<evidence type="ECO:0000313" key="4">
    <source>
        <dbReference type="Proteomes" id="UP001217089"/>
    </source>
</evidence>
<feature type="compositionally biased region" description="Polar residues" evidence="1">
    <location>
        <begin position="498"/>
        <end position="513"/>
    </location>
</feature>
<feature type="region of interest" description="Disordered" evidence="1">
    <location>
        <begin position="781"/>
        <end position="813"/>
    </location>
</feature>
<feature type="compositionally biased region" description="Polar residues" evidence="1">
    <location>
        <begin position="839"/>
        <end position="852"/>
    </location>
</feature>
<dbReference type="CDD" id="cd16484">
    <property type="entry name" value="RING-H2_Vps"/>
    <property type="match status" value="1"/>
</dbReference>
<protein>
    <recommendedName>
        <fullName evidence="2">HPS5 TPR domain-containing protein</fullName>
    </recommendedName>
</protein>
<feature type="compositionally biased region" description="Polar residues" evidence="1">
    <location>
        <begin position="165"/>
        <end position="174"/>
    </location>
</feature>
<proteinExistence type="predicted"/>
<feature type="region of interest" description="Disordered" evidence="1">
    <location>
        <begin position="477"/>
        <end position="513"/>
    </location>
</feature>
<feature type="region of interest" description="Disordered" evidence="1">
    <location>
        <begin position="825"/>
        <end position="854"/>
    </location>
</feature>
<dbReference type="Proteomes" id="UP001217089">
    <property type="component" value="Unassembled WGS sequence"/>
</dbReference>
<feature type="region of interest" description="Disordered" evidence="1">
    <location>
        <begin position="358"/>
        <end position="395"/>
    </location>
</feature>
<feature type="region of interest" description="Disordered" evidence="1">
    <location>
        <begin position="105"/>
        <end position="238"/>
    </location>
</feature>
<dbReference type="EMBL" id="JARBDR010000921">
    <property type="protein sequence ID" value="KAJ8299103.1"/>
    <property type="molecule type" value="Genomic_DNA"/>
</dbReference>
<feature type="compositionally biased region" description="Low complexity" evidence="1">
    <location>
        <begin position="601"/>
        <end position="621"/>
    </location>
</feature>
<comment type="caution">
    <text evidence="3">The sequence shown here is derived from an EMBL/GenBank/DDBJ whole genome shotgun (WGS) entry which is preliminary data.</text>
</comment>
<feature type="compositionally biased region" description="Low complexity" evidence="1">
    <location>
        <begin position="109"/>
        <end position="132"/>
    </location>
</feature>